<keyword evidence="1" id="KW-0805">Transcription regulation</keyword>
<evidence type="ECO:0000313" key="7">
    <source>
        <dbReference type="Proteomes" id="UP000239874"/>
    </source>
</evidence>
<sequence>MTQNSVPEPARASRTVDDAFTDAGLLGAEAPVAKRPNRRGEQTRAKIVQAATECFSEYGYTRTRISDITHRADISQGNFYRHFSSLDDVFLAVLRPGLAELADAMSRRLSNEDEMTVLVDVNVAYLHAYSRHRKVLRLLREAAAASANEGFAQLWLNIRGDFVKRIQRWLQRLQDNGRIGETDTVLLAETLGCMTEQMAYIHVGLVNATPRRERIDELGKAIGEVWFRALPLVHDDRASLS</sequence>
<dbReference type="Gene3D" id="1.10.357.10">
    <property type="entry name" value="Tetracycline Repressor, domain 2"/>
    <property type="match status" value="1"/>
</dbReference>
<name>A0A2S6AKD3_9NOCA</name>
<dbReference type="PROSITE" id="PS50977">
    <property type="entry name" value="HTH_TETR_2"/>
    <property type="match status" value="1"/>
</dbReference>
<dbReference type="PANTHER" id="PTHR30055:SF238">
    <property type="entry name" value="MYCOFACTOCIN BIOSYNTHESIS TRANSCRIPTIONAL REGULATOR MFTR-RELATED"/>
    <property type="match status" value="1"/>
</dbReference>
<comment type="caution">
    <text evidence="6">The sequence shown here is derived from an EMBL/GenBank/DDBJ whole genome shotgun (WGS) entry which is preliminary data.</text>
</comment>
<gene>
    <name evidence="6" type="ORF">C5E45_24395</name>
</gene>
<dbReference type="Pfam" id="PF00440">
    <property type="entry name" value="TetR_N"/>
    <property type="match status" value="1"/>
</dbReference>
<evidence type="ECO:0000313" key="6">
    <source>
        <dbReference type="EMBL" id="PPJ35690.1"/>
    </source>
</evidence>
<dbReference type="InterPro" id="IPR050109">
    <property type="entry name" value="HTH-type_TetR-like_transc_reg"/>
</dbReference>
<dbReference type="EMBL" id="PSZC01000019">
    <property type="protein sequence ID" value="PPJ35690.1"/>
    <property type="molecule type" value="Genomic_DNA"/>
</dbReference>
<dbReference type="Proteomes" id="UP000239874">
    <property type="component" value="Unassembled WGS sequence"/>
</dbReference>
<evidence type="ECO:0000256" key="3">
    <source>
        <dbReference type="ARBA" id="ARBA00023163"/>
    </source>
</evidence>
<dbReference type="SUPFAM" id="SSF48498">
    <property type="entry name" value="Tetracyclin repressor-like, C-terminal domain"/>
    <property type="match status" value="1"/>
</dbReference>
<dbReference type="PANTHER" id="PTHR30055">
    <property type="entry name" value="HTH-TYPE TRANSCRIPTIONAL REGULATOR RUTR"/>
    <property type="match status" value="1"/>
</dbReference>
<dbReference type="InterPro" id="IPR036271">
    <property type="entry name" value="Tet_transcr_reg_TetR-rel_C_sf"/>
</dbReference>
<reference evidence="6 7" key="1">
    <citation type="submission" date="2018-02" db="EMBL/GenBank/DDBJ databases">
        <title>8 Nocardia nova and 1 Nocardia cyriacigeorgica strain used for evolution to TMP-SMX.</title>
        <authorList>
            <person name="Mehta H."/>
            <person name="Weng J."/>
            <person name="Shamoo Y."/>
        </authorList>
    </citation>
    <scope>NUCLEOTIDE SEQUENCE [LARGE SCALE GENOMIC DNA]</scope>
    <source>
        <strain evidence="6 7">MDA3139</strain>
    </source>
</reference>
<feature type="DNA-binding region" description="H-T-H motif" evidence="4">
    <location>
        <begin position="64"/>
        <end position="83"/>
    </location>
</feature>
<protein>
    <submittedName>
        <fullName evidence="6">TetR/AcrR family transcriptional regulator</fullName>
    </submittedName>
</protein>
<evidence type="ECO:0000256" key="4">
    <source>
        <dbReference type="PROSITE-ProRule" id="PRU00335"/>
    </source>
</evidence>
<dbReference type="RefSeq" id="WP_104380408.1">
    <property type="nucleotide sequence ID" value="NZ_PSZC01000019.1"/>
</dbReference>
<evidence type="ECO:0000256" key="1">
    <source>
        <dbReference type="ARBA" id="ARBA00023015"/>
    </source>
</evidence>
<evidence type="ECO:0000259" key="5">
    <source>
        <dbReference type="PROSITE" id="PS50977"/>
    </source>
</evidence>
<accession>A0A2S6AKD3</accession>
<feature type="domain" description="HTH tetR-type" evidence="5">
    <location>
        <begin position="41"/>
        <end position="101"/>
    </location>
</feature>
<dbReference type="SUPFAM" id="SSF46689">
    <property type="entry name" value="Homeodomain-like"/>
    <property type="match status" value="1"/>
</dbReference>
<dbReference type="Gene3D" id="1.10.10.60">
    <property type="entry name" value="Homeodomain-like"/>
    <property type="match status" value="1"/>
</dbReference>
<dbReference type="GO" id="GO:0000976">
    <property type="term" value="F:transcription cis-regulatory region binding"/>
    <property type="evidence" value="ECO:0007669"/>
    <property type="project" value="TreeGrafter"/>
</dbReference>
<evidence type="ECO:0000256" key="2">
    <source>
        <dbReference type="ARBA" id="ARBA00023125"/>
    </source>
</evidence>
<keyword evidence="2 4" id="KW-0238">DNA-binding</keyword>
<keyword evidence="3" id="KW-0804">Transcription</keyword>
<dbReference type="InterPro" id="IPR001647">
    <property type="entry name" value="HTH_TetR"/>
</dbReference>
<organism evidence="6 7">
    <name type="scientific">Nocardia nova</name>
    <dbReference type="NCBI Taxonomy" id="37330"/>
    <lineage>
        <taxon>Bacteria</taxon>
        <taxon>Bacillati</taxon>
        <taxon>Actinomycetota</taxon>
        <taxon>Actinomycetes</taxon>
        <taxon>Mycobacteriales</taxon>
        <taxon>Nocardiaceae</taxon>
        <taxon>Nocardia</taxon>
    </lineage>
</organism>
<dbReference type="GO" id="GO:0003700">
    <property type="term" value="F:DNA-binding transcription factor activity"/>
    <property type="evidence" value="ECO:0007669"/>
    <property type="project" value="TreeGrafter"/>
</dbReference>
<dbReference type="PRINTS" id="PR00455">
    <property type="entry name" value="HTHTETR"/>
</dbReference>
<dbReference type="InterPro" id="IPR009057">
    <property type="entry name" value="Homeodomain-like_sf"/>
</dbReference>
<dbReference type="AlphaFoldDB" id="A0A2S6AKD3"/>
<proteinExistence type="predicted"/>